<dbReference type="CDD" id="cd04301">
    <property type="entry name" value="NAT_SF"/>
    <property type="match status" value="1"/>
</dbReference>
<dbReference type="InterPro" id="IPR050769">
    <property type="entry name" value="NAT_camello-type"/>
</dbReference>
<evidence type="ECO:0000256" key="1">
    <source>
        <dbReference type="ARBA" id="ARBA00022679"/>
    </source>
</evidence>
<dbReference type="InterPro" id="IPR016181">
    <property type="entry name" value="Acyl_CoA_acyltransferase"/>
</dbReference>
<evidence type="ECO:0000259" key="2">
    <source>
        <dbReference type="PROSITE" id="PS51186"/>
    </source>
</evidence>
<dbReference type="PANTHER" id="PTHR13947">
    <property type="entry name" value="GNAT FAMILY N-ACETYLTRANSFERASE"/>
    <property type="match status" value="1"/>
</dbReference>
<dbReference type="GO" id="GO:0005840">
    <property type="term" value="C:ribosome"/>
    <property type="evidence" value="ECO:0007669"/>
    <property type="project" value="UniProtKB-KW"/>
</dbReference>
<dbReference type="EMBL" id="JABTDW010000001">
    <property type="protein sequence ID" value="NSB16292.1"/>
    <property type="molecule type" value="Genomic_DNA"/>
</dbReference>
<keyword evidence="3" id="KW-0689">Ribosomal protein</keyword>
<proteinExistence type="predicted"/>
<sequence>MNYIVKRTTSEDVEFKFLEKQLDEELFEIYGEMQNNYSSHNTVRDLKTIIIYDDKKTIGCGCLKFLDYDLAEVKRVYVSLEDRGRGIAKIIVKEIEKLAIESNVKNIILQTGSRQKAAVSLYESMGYKLTKNYGPYINDSNSICMKKIVG</sequence>
<evidence type="ECO:0000313" key="3">
    <source>
        <dbReference type="EMBL" id="NSB16292.1"/>
    </source>
</evidence>
<keyword evidence="3" id="KW-0687">Ribonucleoprotein</keyword>
<dbReference type="Pfam" id="PF00583">
    <property type="entry name" value="Acetyltransf_1"/>
    <property type="match status" value="1"/>
</dbReference>
<dbReference type="PROSITE" id="PS51186">
    <property type="entry name" value="GNAT"/>
    <property type="match status" value="1"/>
</dbReference>
<dbReference type="RefSeq" id="WP_077853995.1">
    <property type="nucleotide sequence ID" value="NZ_JABTDW010000001.1"/>
</dbReference>
<protein>
    <submittedName>
        <fullName evidence="3">Ribosomal protein S18 acetylase RimI-like enzyme</fullName>
    </submittedName>
</protein>
<dbReference type="GO" id="GO:0008080">
    <property type="term" value="F:N-acetyltransferase activity"/>
    <property type="evidence" value="ECO:0007669"/>
    <property type="project" value="InterPro"/>
</dbReference>
<dbReference type="Proteomes" id="UP000822184">
    <property type="component" value="Unassembled WGS sequence"/>
</dbReference>
<evidence type="ECO:0000313" key="4">
    <source>
        <dbReference type="Proteomes" id="UP000822184"/>
    </source>
</evidence>
<comment type="caution">
    <text evidence="3">The sequence shown here is derived from an EMBL/GenBank/DDBJ whole genome shotgun (WGS) entry which is preliminary data.</text>
</comment>
<feature type="domain" description="N-acetyltransferase" evidence="2">
    <location>
        <begin position="1"/>
        <end position="150"/>
    </location>
</feature>
<reference evidence="3" key="1">
    <citation type="submission" date="2020-06" db="EMBL/GenBank/DDBJ databases">
        <title>Genomic insights into acetone-butanol-ethanol (ABE) fermentation by sequencing solventogenic clostridia strains.</title>
        <authorList>
            <person name="Brown S."/>
        </authorList>
    </citation>
    <scope>NUCLEOTIDE SEQUENCE</scope>
    <source>
        <strain evidence="3">DJ123</strain>
    </source>
</reference>
<dbReference type="SUPFAM" id="SSF55729">
    <property type="entry name" value="Acyl-CoA N-acyltransferases (Nat)"/>
    <property type="match status" value="1"/>
</dbReference>
<keyword evidence="1" id="KW-0808">Transferase</keyword>
<accession>A0AAE5LRZ3</accession>
<name>A0AAE5LRZ3_CLOBE</name>
<dbReference type="PANTHER" id="PTHR13947:SF37">
    <property type="entry name" value="LD18367P"/>
    <property type="match status" value="1"/>
</dbReference>
<dbReference type="AlphaFoldDB" id="A0AAE5LRZ3"/>
<dbReference type="InterPro" id="IPR000182">
    <property type="entry name" value="GNAT_dom"/>
</dbReference>
<dbReference type="Gene3D" id="3.40.630.30">
    <property type="match status" value="1"/>
</dbReference>
<gene>
    <name evidence="3" type="ORF">BCD95_004551</name>
</gene>
<organism evidence="3 4">
    <name type="scientific">Clostridium beijerinckii</name>
    <name type="common">Clostridium MP</name>
    <dbReference type="NCBI Taxonomy" id="1520"/>
    <lineage>
        <taxon>Bacteria</taxon>
        <taxon>Bacillati</taxon>
        <taxon>Bacillota</taxon>
        <taxon>Clostridia</taxon>
        <taxon>Eubacteriales</taxon>
        <taxon>Clostridiaceae</taxon>
        <taxon>Clostridium</taxon>
    </lineage>
</organism>